<comment type="subcellular location">
    <subcellularLocation>
        <location evidence="1">Cell membrane</location>
        <topology evidence="1">Multi-pass membrane protein</topology>
    </subcellularLocation>
</comment>
<evidence type="ECO:0000256" key="3">
    <source>
        <dbReference type="ARBA" id="ARBA00022475"/>
    </source>
</evidence>
<dbReference type="SMART" id="SM00014">
    <property type="entry name" value="acidPPc"/>
    <property type="match status" value="1"/>
</dbReference>
<comment type="caution">
    <text evidence="9">The sequence shown here is derived from an EMBL/GenBank/DDBJ whole genome shotgun (WGS) entry which is preliminary data.</text>
</comment>
<feature type="transmembrane region" description="Helical" evidence="7">
    <location>
        <begin position="322"/>
        <end position="343"/>
    </location>
</feature>
<feature type="transmembrane region" description="Helical" evidence="7">
    <location>
        <begin position="294"/>
        <end position="315"/>
    </location>
</feature>
<dbReference type="InterPro" id="IPR000326">
    <property type="entry name" value="PAP2/HPO"/>
</dbReference>
<dbReference type="Proteomes" id="UP000035057">
    <property type="component" value="Unassembled WGS sequence"/>
</dbReference>
<feature type="transmembrane region" description="Helical" evidence="7">
    <location>
        <begin position="396"/>
        <end position="415"/>
    </location>
</feature>
<dbReference type="InterPro" id="IPR032818">
    <property type="entry name" value="DedA-like"/>
</dbReference>
<gene>
    <name evidence="9" type="ORF">D777_02352</name>
</gene>
<dbReference type="Pfam" id="PF01569">
    <property type="entry name" value="PAP2"/>
    <property type="match status" value="1"/>
</dbReference>
<feature type="transmembrane region" description="Helical" evidence="7">
    <location>
        <begin position="363"/>
        <end position="384"/>
    </location>
</feature>
<dbReference type="InterPro" id="IPR032816">
    <property type="entry name" value="VTT_dom"/>
</dbReference>
<proteinExistence type="inferred from homology"/>
<keyword evidence="5 7" id="KW-1133">Transmembrane helix</keyword>
<dbReference type="Pfam" id="PF09335">
    <property type="entry name" value="VTT_dom"/>
    <property type="match status" value="1"/>
</dbReference>
<feature type="transmembrane region" description="Helical" evidence="7">
    <location>
        <begin position="451"/>
        <end position="469"/>
    </location>
</feature>
<evidence type="ECO:0000313" key="10">
    <source>
        <dbReference type="Proteomes" id="UP000035057"/>
    </source>
</evidence>
<evidence type="ECO:0000256" key="1">
    <source>
        <dbReference type="ARBA" id="ARBA00004651"/>
    </source>
</evidence>
<evidence type="ECO:0000256" key="2">
    <source>
        <dbReference type="ARBA" id="ARBA00010792"/>
    </source>
</evidence>
<comment type="similarity">
    <text evidence="2">Belongs to the DedA family.</text>
</comment>
<evidence type="ECO:0000256" key="7">
    <source>
        <dbReference type="SAM" id="Phobius"/>
    </source>
</evidence>
<feature type="transmembrane region" description="Helical" evidence="7">
    <location>
        <begin position="20"/>
        <end position="52"/>
    </location>
</feature>
<feature type="domain" description="Phosphatidic acid phosphatase type 2/haloperoxidase" evidence="8">
    <location>
        <begin position="326"/>
        <end position="436"/>
    </location>
</feature>
<dbReference type="Gene3D" id="1.20.144.10">
    <property type="entry name" value="Phosphatidic acid phosphatase type 2/haloperoxidase"/>
    <property type="match status" value="1"/>
</dbReference>
<reference evidence="9 10" key="1">
    <citation type="submission" date="2012-12" db="EMBL/GenBank/DDBJ databases">
        <title>Genome assembly of Marinobacter sp. AK21.</title>
        <authorList>
            <person name="Khatri I."/>
            <person name="Kumar R."/>
            <person name="Vaidya B."/>
            <person name="Subramanian S."/>
            <person name="Pinnaka A."/>
        </authorList>
    </citation>
    <scope>NUCLEOTIDE SEQUENCE [LARGE SCALE GENOMIC DNA]</scope>
    <source>
        <strain evidence="9 10">AK21</strain>
    </source>
</reference>
<feature type="transmembrane region" description="Helical" evidence="7">
    <location>
        <begin position="64"/>
        <end position="85"/>
    </location>
</feature>
<keyword evidence="4 7" id="KW-0812">Transmembrane</keyword>
<feature type="transmembrane region" description="Helical" evidence="7">
    <location>
        <begin position="118"/>
        <end position="138"/>
    </location>
</feature>
<dbReference type="PANTHER" id="PTHR30353:SF15">
    <property type="entry name" value="INNER MEMBRANE PROTEIN YABI"/>
    <property type="match status" value="1"/>
</dbReference>
<keyword evidence="10" id="KW-1185">Reference proteome</keyword>
<evidence type="ECO:0000313" key="9">
    <source>
        <dbReference type="EMBL" id="KEF31199.1"/>
    </source>
</evidence>
<evidence type="ECO:0000256" key="5">
    <source>
        <dbReference type="ARBA" id="ARBA00022989"/>
    </source>
</evidence>
<feature type="transmembrane region" description="Helical" evidence="7">
    <location>
        <begin position="145"/>
        <end position="166"/>
    </location>
</feature>
<evidence type="ECO:0000259" key="8">
    <source>
        <dbReference type="SMART" id="SM00014"/>
    </source>
</evidence>
<keyword evidence="6 7" id="KW-0472">Membrane</keyword>
<protein>
    <submittedName>
        <fullName evidence="9">Membrane-associated protein</fullName>
    </submittedName>
</protein>
<name>A0A072N0K9_9GAMM</name>
<sequence length="482" mass="52350">MSSAWLTELSSWLGSHPGWLATALFATAFVESLAIAGIIVPGVAILFAVAALAGQTGMPLPEALFWAGLGAITGDSVSFALGRLLNDRLDSVWPLSRYPVLIAKGQRFFQTHGGKSVVIGRFIGPIRPVIPLIAGALWMPWRRFLAFNIASAIGWAPAYILPGFLVGSALASEIRPPAHFYPVVGVSLAALVLVYLLLFRFQLGLGDGGRVYTWVQRWMAKYDATHRFWRLYSNSRPSRDGEFPLASFMLALGSAGLLLFWGQLATQTHLLEPFNLLAQQWFEQLRQPLLDGPALFFTLLGDPPVLITAAGLATLVLSFRGYYAAAAHMLVAAALTVLLVWLLKAGLAVPRPDEVVQPPSSGAFPSGHTAGITVFVTLLASFIAGETHNRKRWQAYVILSLPLLPVAISRLYLGVHWFTDIIGGILLGLAITGGIRASYSRFDRIPVAPDPVTLAATVLWLMFTANYIYSTWPEAVASYRLL</sequence>
<keyword evidence="3" id="KW-1003">Cell membrane</keyword>
<evidence type="ECO:0000256" key="6">
    <source>
        <dbReference type="ARBA" id="ARBA00023136"/>
    </source>
</evidence>
<dbReference type="CDD" id="cd03392">
    <property type="entry name" value="PAP2_like_2"/>
    <property type="match status" value="1"/>
</dbReference>
<accession>A0A072N0K9</accession>
<evidence type="ECO:0000256" key="4">
    <source>
        <dbReference type="ARBA" id="ARBA00022692"/>
    </source>
</evidence>
<feature type="transmembrane region" description="Helical" evidence="7">
    <location>
        <begin position="178"/>
        <end position="198"/>
    </location>
</feature>
<dbReference type="GO" id="GO:0005886">
    <property type="term" value="C:plasma membrane"/>
    <property type="evidence" value="ECO:0007669"/>
    <property type="project" value="UniProtKB-SubCell"/>
</dbReference>
<dbReference type="RefSeq" id="WP_036131881.1">
    <property type="nucleotide sequence ID" value="NZ_ANIE01000006.1"/>
</dbReference>
<dbReference type="SUPFAM" id="SSF48317">
    <property type="entry name" value="Acid phosphatase/Vanadium-dependent haloperoxidase"/>
    <property type="match status" value="1"/>
</dbReference>
<dbReference type="InterPro" id="IPR036938">
    <property type="entry name" value="PAP2/HPO_sf"/>
</dbReference>
<dbReference type="PATRIC" id="fig|1137280.3.peg.2168"/>
<feature type="transmembrane region" description="Helical" evidence="7">
    <location>
        <begin position="243"/>
        <end position="264"/>
    </location>
</feature>
<dbReference type="OrthoDB" id="9780918at2"/>
<feature type="transmembrane region" description="Helical" evidence="7">
    <location>
        <begin position="421"/>
        <end position="439"/>
    </location>
</feature>
<dbReference type="AlphaFoldDB" id="A0A072N0K9"/>
<dbReference type="PANTHER" id="PTHR30353">
    <property type="entry name" value="INNER MEMBRANE PROTEIN DEDA-RELATED"/>
    <property type="match status" value="1"/>
</dbReference>
<organism evidence="9 10">
    <name type="scientific">Marinobacter nitratireducens</name>
    <dbReference type="NCBI Taxonomy" id="1137280"/>
    <lineage>
        <taxon>Bacteria</taxon>
        <taxon>Pseudomonadati</taxon>
        <taxon>Pseudomonadota</taxon>
        <taxon>Gammaproteobacteria</taxon>
        <taxon>Pseudomonadales</taxon>
        <taxon>Marinobacteraceae</taxon>
        <taxon>Marinobacter</taxon>
    </lineage>
</organism>
<dbReference type="STRING" id="1137280.D777_02352"/>
<dbReference type="EMBL" id="ANIE01000006">
    <property type="protein sequence ID" value="KEF31199.1"/>
    <property type="molecule type" value="Genomic_DNA"/>
</dbReference>